<feature type="transmembrane region" description="Helical" evidence="2">
    <location>
        <begin position="170"/>
        <end position="190"/>
    </location>
</feature>
<evidence type="ECO:0000313" key="3">
    <source>
        <dbReference type="EMBL" id="HHP04889.1"/>
    </source>
</evidence>
<evidence type="ECO:0000256" key="1">
    <source>
        <dbReference type="SAM" id="MobiDB-lite"/>
    </source>
</evidence>
<keyword evidence="2" id="KW-0812">Transmembrane</keyword>
<protein>
    <submittedName>
        <fullName evidence="3">DUF998 domain-containing protein</fullName>
    </submittedName>
</protein>
<evidence type="ECO:0000256" key="2">
    <source>
        <dbReference type="SAM" id="Phobius"/>
    </source>
</evidence>
<comment type="caution">
    <text evidence="3">The sequence shown here is derived from an EMBL/GenBank/DDBJ whole genome shotgun (WGS) entry which is preliminary data.</text>
</comment>
<proteinExistence type="predicted"/>
<feature type="transmembrane region" description="Helical" evidence="2">
    <location>
        <begin position="115"/>
        <end position="133"/>
    </location>
</feature>
<keyword evidence="2" id="KW-1133">Transmembrane helix</keyword>
<gene>
    <name evidence="3" type="ORF">ENM88_03960</name>
</gene>
<feature type="region of interest" description="Disordered" evidence="1">
    <location>
        <begin position="190"/>
        <end position="211"/>
    </location>
</feature>
<feature type="transmembrane region" description="Helical" evidence="2">
    <location>
        <begin position="145"/>
        <end position="164"/>
    </location>
</feature>
<dbReference type="InterPro" id="IPR009339">
    <property type="entry name" value="DUF998"/>
</dbReference>
<name>A0A7J3X6Q7_THEPE</name>
<dbReference type="AlphaFoldDB" id="A0A7J3X6Q7"/>
<dbReference type="PANTHER" id="PTHR42241:SF2">
    <property type="entry name" value="HYPOTHETICAL MEMBRANE PROTEIN, CONSERVED, DUF998 FAMILY"/>
    <property type="match status" value="1"/>
</dbReference>
<organism evidence="3">
    <name type="scientific">Thermofilum pendens</name>
    <dbReference type="NCBI Taxonomy" id="2269"/>
    <lineage>
        <taxon>Archaea</taxon>
        <taxon>Thermoproteota</taxon>
        <taxon>Thermoprotei</taxon>
        <taxon>Thermofilales</taxon>
        <taxon>Thermofilaceae</taxon>
        <taxon>Thermofilum</taxon>
    </lineage>
</organism>
<keyword evidence="2" id="KW-0472">Membrane</keyword>
<dbReference type="Pfam" id="PF06197">
    <property type="entry name" value="DUF998"/>
    <property type="match status" value="1"/>
</dbReference>
<dbReference type="PANTHER" id="PTHR42241">
    <property type="entry name" value="HYPOTHETICAL MEMBRANE PROTEIN, CONSERVED, DUF998 FAMILY"/>
    <property type="match status" value="1"/>
</dbReference>
<reference evidence="3" key="1">
    <citation type="journal article" date="2020" name="mSystems">
        <title>Genome- and Community-Level Interaction Insights into Carbon Utilization and Element Cycling Functions of Hydrothermarchaeota in Hydrothermal Sediment.</title>
        <authorList>
            <person name="Zhou Z."/>
            <person name="Liu Y."/>
            <person name="Xu W."/>
            <person name="Pan J."/>
            <person name="Luo Z.H."/>
            <person name="Li M."/>
        </authorList>
    </citation>
    <scope>NUCLEOTIDE SEQUENCE [LARGE SCALE GENOMIC DNA]</scope>
    <source>
        <strain evidence="3">SpSt-1125</strain>
    </source>
</reference>
<accession>A0A7J3X6Q7</accession>
<dbReference type="EMBL" id="DRZM01000124">
    <property type="protein sequence ID" value="HHP04889.1"/>
    <property type="molecule type" value="Genomic_DNA"/>
</dbReference>
<feature type="transmembrane region" description="Helical" evidence="2">
    <location>
        <begin position="82"/>
        <end position="103"/>
    </location>
</feature>
<feature type="transmembrane region" description="Helical" evidence="2">
    <location>
        <begin position="54"/>
        <end position="75"/>
    </location>
</feature>
<sequence>MAPRRFTRALLLAGPLAFPAFHLVVALAAARNPWWSFWEHALSDLGGPGAADPWVYNYGLVLLGVLFALFSLGLLSASRSKGAAFASGLYFTAGVFLALIGIYPSGTRPHTFVSTWFYAQSFLATLALSLALLHEKRYKPGAALLLLSLSPAPLAYLVEALVGWPSVAAIEYFGAAFIAAAAAVATATHWHHPEPPKTPHGIQGRHTPLQE</sequence>